<dbReference type="Proteomes" id="UP000663829">
    <property type="component" value="Unassembled WGS sequence"/>
</dbReference>
<dbReference type="AlphaFoldDB" id="A0A814PU18"/>
<accession>A0A814PU18</accession>
<gene>
    <name evidence="1" type="ORF">GPM918_LOCUS19222</name>
    <name evidence="2" type="ORF">SRO942_LOCUS19221</name>
</gene>
<evidence type="ECO:0000313" key="1">
    <source>
        <dbReference type="EMBL" id="CAF1110819.1"/>
    </source>
</evidence>
<evidence type="ECO:0000313" key="3">
    <source>
        <dbReference type="Proteomes" id="UP000663829"/>
    </source>
</evidence>
<reference evidence="1" key="1">
    <citation type="submission" date="2021-02" db="EMBL/GenBank/DDBJ databases">
        <authorList>
            <person name="Nowell W R."/>
        </authorList>
    </citation>
    <scope>NUCLEOTIDE SEQUENCE</scope>
</reference>
<evidence type="ECO:0000313" key="2">
    <source>
        <dbReference type="EMBL" id="CAF3875233.1"/>
    </source>
</evidence>
<name>A0A814PU18_9BILA</name>
<protein>
    <submittedName>
        <fullName evidence="1">Uncharacterized protein</fullName>
    </submittedName>
</protein>
<dbReference type="EMBL" id="CAJNOQ010005767">
    <property type="protein sequence ID" value="CAF1110819.1"/>
    <property type="molecule type" value="Genomic_DNA"/>
</dbReference>
<dbReference type="Proteomes" id="UP000681722">
    <property type="component" value="Unassembled WGS sequence"/>
</dbReference>
<keyword evidence="3" id="KW-1185">Reference proteome</keyword>
<dbReference type="EMBL" id="CAJOBC010005768">
    <property type="protein sequence ID" value="CAF3875233.1"/>
    <property type="molecule type" value="Genomic_DNA"/>
</dbReference>
<proteinExistence type="predicted"/>
<organism evidence="1 3">
    <name type="scientific">Didymodactylos carnosus</name>
    <dbReference type="NCBI Taxonomy" id="1234261"/>
    <lineage>
        <taxon>Eukaryota</taxon>
        <taxon>Metazoa</taxon>
        <taxon>Spiralia</taxon>
        <taxon>Gnathifera</taxon>
        <taxon>Rotifera</taxon>
        <taxon>Eurotatoria</taxon>
        <taxon>Bdelloidea</taxon>
        <taxon>Philodinida</taxon>
        <taxon>Philodinidae</taxon>
        <taxon>Didymodactylos</taxon>
    </lineage>
</organism>
<comment type="caution">
    <text evidence="1">The sequence shown here is derived from an EMBL/GenBank/DDBJ whole genome shotgun (WGS) entry which is preliminary data.</text>
</comment>
<sequence length="101" mass="10646">MLRLIYKANVGVGQMEVDISTVPMNTIASSVNMDVPQSSSATTSPFVPLASTLTTDTPILASGHFLPATTISASATGSNDQIGGKNLLRFSSIHWYSMITL</sequence>